<name>A0AAV2Q7X8_MEGNR</name>
<organism evidence="13 14">
    <name type="scientific">Meganyctiphanes norvegica</name>
    <name type="common">Northern krill</name>
    <name type="synonym">Thysanopoda norvegica</name>
    <dbReference type="NCBI Taxonomy" id="48144"/>
    <lineage>
        <taxon>Eukaryota</taxon>
        <taxon>Metazoa</taxon>
        <taxon>Ecdysozoa</taxon>
        <taxon>Arthropoda</taxon>
        <taxon>Crustacea</taxon>
        <taxon>Multicrustacea</taxon>
        <taxon>Malacostraca</taxon>
        <taxon>Eumalacostraca</taxon>
        <taxon>Eucarida</taxon>
        <taxon>Euphausiacea</taxon>
        <taxon>Euphausiidae</taxon>
        <taxon>Meganyctiphanes</taxon>
    </lineage>
</organism>
<dbReference type="InterPro" id="IPR036236">
    <property type="entry name" value="Znf_C2H2_sf"/>
</dbReference>
<evidence type="ECO:0000256" key="6">
    <source>
        <dbReference type="ARBA" id="ARBA00023015"/>
    </source>
</evidence>
<keyword evidence="3" id="KW-0677">Repeat</keyword>
<dbReference type="PANTHER" id="PTHR23235">
    <property type="entry name" value="KRUEPPEL-LIKE TRANSCRIPTION FACTOR"/>
    <property type="match status" value="1"/>
</dbReference>
<feature type="domain" description="C2H2-type" evidence="12">
    <location>
        <begin position="427"/>
        <end position="454"/>
    </location>
</feature>
<dbReference type="PROSITE" id="PS50157">
    <property type="entry name" value="ZINC_FINGER_C2H2_2"/>
    <property type="match status" value="3"/>
</dbReference>
<keyword evidence="5" id="KW-0862">Zinc</keyword>
<dbReference type="EMBL" id="CAXKWB010003858">
    <property type="protein sequence ID" value="CAL4070723.1"/>
    <property type="molecule type" value="Genomic_DNA"/>
</dbReference>
<dbReference type="GO" id="GO:0000978">
    <property type="term" value="F:RNA polymerase II cis-regulatory region sequence-specific DNA binding"/>
    <property type="evidence" value="ECO:0007669"/>
    <property type="project" value="TreeGrafter"/>
</dbReference>
<dbReference type="SUPFAM" id="SSF57667">
    <property type="entry name" value="beta-beta-alpha zinc fingers"/>
    <property type="match status" value="2"/>
</dbReference>
<feature type="domain" description="C2H2-type" evidence="12">
    <location>
        <begin position="367"/>
        <end position="396"/>
    </location>
</feature>
<evidence type="ECO:0000256" key="7">
    <source>
        <dbReference type="ARBA" id="ARBA00023125"/>
    </source>
</evidence>
<evidence type="ECO:0000256" key="8">
    <source>
        <dbReference type="ARBA" id="ARBA00023163"/>
    </source>
</evidence>
<dbReference type="Proteomes" id="UP001497623">
    <property type="component" value="Unassembled WGS sequence"/>
</dbReference>
<evidence type="ECO:0000259" key="12">
    <source>
        <dbReference type="PROSITE" id="PS50157"/>
    </source>
</evidence>
<dbReference type="PROSITE" id="PS00028">
    <property type="entry name" value="ZINC_FINGER_C2H2_1"/>
    <property type="match status" value="3"/>
</dbReference>
<reference evidence="13 14" key="1">
    <citation type="submission" date="2024-05" db="EMBL/GenBank/DDBJ databases">
        <authorList>
            <person name="Wallberg A."/>
        </authorList>
    </citation>
    <scope>NUCLEOTIDE SEQUENCE [LARGE SCALE GENOMIC DNA]</scope>
</reference>
<comment type="caution">
    <text evidence="13">The sequence shown here is derived from an EMBL/GenBank/DDBJ whole genome shotgun (WGS) entry which is preliminary data.</text>
</comment>
<evidence type="ECO:0000256" key="9">
    <source>
        <dbReference type="ARBA" id="ARBA00023242"/>
    </source>
</evidence>
<evidence type="ECO:0000256" key="1">
    <source>
        <dbReference type="ARBA" id="ARBA00004123"/>
    </source>
</evidence>
<evidence type="ECO:0000256" key="11">
    <source>
        <dbReference type="SAM" id="MobiDB-lite"/>
    </source>
</evidence>
<keyword evidence="14" id="KW-1185">Reference proteome</keyword>
<evidence type="ECO:0000313" key="13">
    <source>
        <dbReference type="EMBL" id="CAL4070723.1"/>
    </source>
</evidence>
<dbReference type="GO" id="GO:0008270">
    <property type="term" value="F:zinc ion binding"/>
    <property type="evidence" value="ECO:0007669"/>
    <property type="project" value="UniProtKB-KW"/>
</dbReference>
<evidence type="ECO:0000256" key="10">
    <source>
        <dbReference type="PROSITE-ProRule" id="PRU00042"/>
    </source>
</evidence>
<dbReference type="GO" id="GO:0000981">
    <property type="term" value="F:DNA-binding transcription factor activity, RNA polymerase II-specific"/>
    <property type="evidence" value="ECO:0007669"/>
    <property type="project" value="TreeGrafter"/>
</dbReference>
<comment type="subcellular location">
    <subcellularLocation>
        <location evidence="1">Nucleus</location>
    </subcellularLocation>
</comment>
<evidence type="ECO:0000256" key="3">
    <source>
        <dbReference type="ARBA" id="ARBA00022737"/>
    </source>
</evidence>
<dbReference type="GO" id="GO:0005634">
    <property type="term" value="C:nucleus"/>
    <property type="evidence" value="ECO:0007669"/>
    <property type="project" value="UniProtKB-SubCell"/>
</dbReference>
<feature type="compositionally biased region" description="Low complexity" evidence="11">
    <location>
        <begin position="44"/>
        <end position="62"/>
    </location>
</feature>
<protein>
    <recommendedName>
        <fullName evidence="12">C2H2-type domain-containing protein</fullName>
    </recommendedName>
</protein>
<gene>
    <name evidence="13" type="ORF">MNOR_LOCUS8335</name>
</gene>
<keyword evidence="6" id="KW-0805">Transcription regulation</keyword>
<dbReference type="AlphaFoldDB" id="A0AAV2Q7X8"/>
<keyword evidence="7" id="KW-0238">DNA-binding</keyword>
<dbReference type="SMART" id="SM00355">
    <property type="entry name" value="ZnF_C2H2"/>
    <property type="match status" value="3"/>
</dbReference>
<dbReference type="FunFam" id="3.30.160.60:FF:000624">
    <property type="entry name" value="zinc finger protein 697"/>
    <property type="match status" value="1"/>
</dbReference>
<evidence type="ECO:0000256" key="2">
    <source>
        <dbReference type="ARBA" id="ARBA00022723"/>
    </source>
</evidence>
<feature type="compositionally biased region" description="Pro residues" evidence="11">
    <location>
        <begin position="348"/>
        <end position="357"/>
    </location>
</feature>
<feature type="domain" description="C2H2-type" evidence="12">
    <location>
        <begin position="397"/>
        <end position="426"/>
    </location>
</feature>
<dbReference type="FunFam" id="3.30.160.60:FF:002639">
    <property type="entry name" value="Kruppel-Like Factor (Zinc finger protein)"/>
    <property type="match status" value="1"/>
</dbReference>
<feature type="region of interest" description="Disordered" evidence="11">
    <location>
        <begin position="342"/>
        <end position="362"/>
    </location>
</feature>
<dbReference type="Pfam" id="PF00096">
    <property type="entry name" value="zf-C2H2"/>
    <property type="match status" value="3"/>
</dbReference>
<evidence type="ECO:0000256" key="5">
    <source>
        <dbReference type="ARBA" id="ARBA00022833"/>
    </source>
</evidence>
<keyword evidence="9" id="KW-0539">Nucleus</keyword>
<keyword evidence="8" id="KW-0804">Transcription</keyword>
<dbReference type="InterPro" id="IPR013087">
    <property type="entry name" value="Znf_C2H2_type"/>
</dbReference>
<evidence type="ECO:0000313" key="14">
    <source>
        <dbReference type="Proteomes" id="UP001497623"/>
    </source>
</evidence>
<dbReference type="FunFam" id="3.30.160.60:FF:000018">
    <property type="entry name" value="Krueppel-like factor 15"/>
    <property type="match status" value="1"/>
</dbReference>
<evidence type="ECO:0000256" key="4">
    <source>
        <dbReference type="ARBA" id="ARBA00022771"/>
    </source>
</evidence>
<sequence length="527" mass="58115">MSRAQTMDALLPQLDEVLMTPGDLDDEESAAAARDIMDSFADDSFSFPPTPASSITPSSSPPGEADALDIAFDLSVENTSALPHAELDLESLDLEALDSLDYYFPEPPTPPSPSSIPSPITMPPLIGPLDSCDDLDPFSFLEGLPDIDPDSSSPPIDIPLPREAMKHHDIAIDGSLPNFLFQNSSPLPGTVPDSSNSIPHQPITPNNLLADLPPPKMDLSLPSSDLNMFDMSLSGGDMNSPFGIELPSDMTWGGVGGRTGEEHSSSGGLFSQLLEDELEEQQPPRHMNIFLSGHDYTNKVEGQPHQSSFPCHPPNHPLMERRMTSILGGPNVCFPQQIHIQHNHHSHPLPPPPAPRPDPPREDDRVFQCTYAGCGKVYAKSSHLKAHLRRHTGEKPFVCTWPGCTWRFSRSDELARHRRSHSGVKPYRCHVCDKRFSRSDHLAKHHKVHRRDRVLAMYGPMSNNLPGRRPRGHVITTLPPKPIPRPQPQPRPPAPATTITVGGHHIQQQLPIHTVQFRTVRPIRVCQ</sequence>
<feature type="region of interest" description="Disordered" evidence="11">
    <location>
        <begin position="41"/>
        <end position="64"/>
    </location>
</feature>
<dbReference type="PANTHER" id="PTHR23235:SF120">
    <property type="entry name" value="KRUPPEL-LIKE FACTOR 15"/>
    <property type="match status" value="1"/>
</dbReference>
<keyword evidence="2" id="KW-0479">Metal-binding</keyword>
<dbReference type="Gene3D" id="3.30.160.60">
    <property type="entry name" value="Classic Zinc Finger"/>
    <property type="match status" value="3"/>
</dbReference>
<keyword evidence="4 10" id="KW-0863">Zinc-finger</keyword>
<accession>A0AAV2Q7X8</accession>
<proteinExistence type="predicted"/>